<dbReference type="EC" id="5.6.2.4" evidence="10"/>
<keyword evidence="4" id="KW-0347">Helicase</keyword>
<comment type="catalytic activity">
    <reaction evidence="9">
        <text>Couples ATP hydrolysis with the unwinding of duplex DNA by translocating in the 3'-5' direction.</text>
        <dbReference type="EC" id="5.6.2.4"/>
    </reaction>
</comment>
<reference evidence="13" key="2">
    <citation type="submission" date="2025-09" db="UniProtKB">
        <authorList>
            <consortium name="Ensembl"/>
        </authorList>
    </citation>
    <scope>IDENTIFICATION</scope>
</reference>
<evidence type="ECO:0000256" key="3">
    <source>
        <dbReference type="ARBA" id="ARBA00022801"/>
    </source>
</evidence>
<evidence type="ECO:0000256" key="1">
    <source>
        <dbReference type="ARBA" id="ARBA00005446"/>
    </source>
</evidence>
<dbReference type="GO" id="GO:0009378">
    <property type="term" value="F:four-way junction helicase activity"/>
    <property type="evidence" value="ECO:0007669"/>
    <property type="project" value="TreeGrafter"/>
</dbReference>
<dbReference type="SUPFAM" id="SSF52540">
    <property type="entry name" value="P-loop containing nucleoside triphosphate hydrolases"/>
    <property type="match status" value="1"/>
</dbReference>
<dbReference type="GO" id="GO:0005524">
    <property type="term" value="F:ATP binding"/>
    <property type="evidence" value="ECO:0007669"/>
    <property type="project" value="InterPro"/>
</dbReference>
<dbReference type="GO" id="GO:0043138">
    <property type="term" value="F:3'-5' DNA helicase activity"/>
    <property type="evidence" value="ECO:0007669"/>
    <property type="project" value="TreeGrafter"/>
</dbReference>
<dbReference type="PANTHER" id="PTHR13710:SF153">
    <property type="entry name" value="RECQ-LIKE DNA HELICASE BLM"/>
    <property type="match status" value="1"/>
</dbReference>
<keyword evidence="2" id="KW-0547">Nucleotide-binding</keyword>
<organism evidence="13 14">
    <name type="scientific">Gadus morhua</name>
    <name type="common">Atlantic cod</name>
    <dbReference type="NCBI Taxonomy" id="8049"/>
    <lineage>
        <taxon>Eukaryota</taxon>
        <taxon>Metazoa</taxon>
        <taxon>Chordata</taxon>
        <taxon>Craniata</taxon>
        <taxon>Vertebrata</taxon>
        <taxon>Euteleostomi</taxon>
        <taxon>Actinopterygii</taxon>
        <taxon>Neopterygii</taxon>
        <taxon>Teleostei</taxon>
        <taxon>Neoteleostei</taxon>
        <taxon>Acanthomorphata</taxon>
        <taxon>Zeiogadaria</taxon>
        <taxon>Gadariae</taxon>
        <taxon>Gadiformes</taxon>
        <taxon>Gadoidei</taxon>
        <taxon>Gadidae</taxon>
        <taxon>Gadus</taxon>
    </lineage>
</organism>
<evidence type="ECO:0000256" key="5">
    <source>
        <dbReference type="ARBA" id="ARBA00022840"/>
    </source>
</evidence>
<evidence type="ECO:0000256" key="6">
    <source>
        <dbReference type="ARBA" id="ARBA00023125"/>
    </source>
</evidence>
<dbReference type="InterPro" id="IPR011545">
    <property type="entry name" value="DEAD/DEAH_box_helicase_dom"/>
</dbReference>
<evidence type="ECO:0000256" key="10">
    <source>
        <dbReference type="ARBA" id="ARBA00034808"/>
    </source>
</evidence>
<dbReference type="Ensembl" id="ENSGMOT00000011832.2">
    <property type="protein sequence ID" value="ENSGMOP00000011518.2"/>
    <property type="gene ID" value="ENSGMOG00000010761.2"/>
</dbReference>
<protein>
    <recommendedName>
        <fullName evidence="10">DNA 3'-5' helicase</fullName>
        <ecNumber evidence="10">5.6.2.4</ecNumber>
    </recommendedName>
    <alternativeName>
        <fullName evidence="11">DNA 3'-5' helicase BLM</fullName>
    </alternativeName>
</protein>
<dbReference type="PROSITE" id="PS51192">
    <property type="entry name" value="HELICASE_ATP_BIND_1"/>
    <property type="match status" value="1"/>
</dbReference>
<dbReference type="Gene3D" id="3.40.50.300">
    <property type="entry name" value="P-loop containing nucleotide triphosphate hydrolases"/>
    <property type="match status" value="2"/>
</dbReference>
<name>A0A8C5F720_GADMO</name>
<accession>A0A8C5F720</accession>
<evidence type="ECO:0000256" key="8">
    <source>
        <dbReference type="ARBA" id="ARBA00023242"/>
    </source>
</evidence>
<dbReference type="GO" id="GO:0005634">
    <property type="term" value="C:nucleus"/>
    <property type="evidence" value="ECO:0007669"/>
    <property type="project" value="TreeGrafter"/>
</dbReference>
<dbReference type="Proteomes" id="UP000694546">
    <property type="component" value="Chromosome 19"/>
</dbReference>
<dbReference type="InterPro" id="IPR014001">
    <property type="entry name" value="Helicase_ATP-bd"/>
</dbReference>
<dbReference type="GO" id="GO:0005694">
    <property type="term" value="C:chromosome"/>
    <property type="evidence" value="ECO:0007669"/>
    <property type="project" value="TreeGrafter"/>
</dbReference>
<dbReference type="GeneTree" id="ENSGT00940000156800"/>
<dbReference type="InterPro" id="IPR004589">
    <property type="entry name" value="DNA_helicase_ATP-dep_RecQ"/>
</dbReference>
<dbReference type="GO" id="GO:0003677">
    <property type="term" value="F:DNA binding"/>
    <property type="evidence" value="ECO:0007669"/>
    <property type="project" value="UniProtKB-KW"/>
</dbReference>
<dbReference type="PANTHER" id="PTHR13710">
    <property type="entry name" value="DNA HELICASE RECQ FAMILY MEMBER"/>
    <property type="match status" value="1"/>
</dbReference>
<reference evidence="13" key="1">
    <citation type="submission" date="2025-08" db="UniProtKB">
        <authorList>
            <consortium name="Ensembl"/>
        </authorList>
    </citation>
    <scope>IDENTIFICATION</scope>
</reference>
<dbReference type="InterPro" id="IPR001650">
    <property type="entry name" value="Helicase_C-like"/>
</dbReference>
<dbReference type="NCBIfam" id="TIGR00614">
    <property type="entry name" value="recQ_fam"/>
    <property type="match status" value="1"/>
</dbReference>
<keyword evidence="6" id="KW-0238">DNA-binding</keyword>
<evidence type="ECO:0000313" key="14">
    <source>
        <dbReference type="Proteomes" id="UP000694546"/>
    </source>
</evidence>
<keyword evidence="8" id="KW-0539">Nucleus</keyword>
<keyword evidence="14" id="KW-1185">Reference proteome</keyword>
<dbReference type="GO" id="GO:0005737">
    <property type="term" value="C:cytoplasm"/>
    <property type="evidence" value="ECO:0007669"/>
    <property type="project" value="TreeGrafter"/>
</dbReference>
<keyword evidence="3" id="KW-0378">Hydrolase</keyword>
<dbReference type="InterPro" id="IPR027417">
    <property type="entry name" value="P-loop_NTPase"/>
</dbReference>
<evidence type="ECO:0000256" key="2">
    <source>
        <dbReference type="ARBA" id="ARBA00022741"/>
    </source>
</evidence>
<proteinExistence type="inferred from homology"/>
<dbReference type="Pfam" id="PF00270">
    <property type="entry name" value="DEAD"/>
    <property type="match status" value="1"/>
</dbReference>
<feature type="domain" description="Helicase ATP-binding" evidence="12">
    <location>
        <begin position="72"/>
        <end position="223"/>
    </location>
</feature>
<evidence type="ECO:0000256" key="11">
    <source>
        <dbReference type="ARBA" id="ARBA00044542"/>
    </source>
</evidence>
<evidence type="ECO:0000313" key="13">
    <source>
        <dbReference type="Ensembl" id="ENSGMOP00000011518.2"/>
    </source>
</evidence>
<dbReference type="SMART" id="SM00487">
    <property type="entry name" value="DEXDc"/>
    <property type="match status" value="1"/>
</dbReference>
<dbReference type="GO" id="GO:0000724">
    <property type="term" value="P:double-strand break repair via homologous recombination"/>
    <property type="evidence" value="ECO:0007669"/>
    <property type="project" value="TreeGrafter"/>
</dbReference>
<evidence type="ECO:0000259" key="12">
    <source>
        <dbReference type="PROSITE" id="PS51192"/>
    </source>
</evidence>
<comment type="similarity">
    <text evidence="1">Belongs to the helicase family. RecQ subfamily.</text>
</comment>
<dbReference type="OMA" id="NTAWPER"/>
<dbReference type="AlphaFoldDB" id="A0A8C5F720"/>
<keyword evidence="5" id="KW-0067">ATP-binding</keyword>
<evidence type="ECO:0000256" key="4">
    <source>
        <dbReference type="ARBA" id="ARBA00022806"/>
    </source>
</evidence>
<sequence>LNIDEPLTNIHDKRAVIKMAGNPADQGRDFDRSPENLKAILRETFRLEEFRDNQLEAINASILGEDVFVVGGAGKSLCYQLPACLFAGVTVVISPSISLIQDQIQELTELGIVARTLSGDIGPSAADSIYEQLSEERPKIKLLYVTPEKVSMSRPLINALESLRDRKLLIRFVIDEAFYPSKRGNPCPHFRDFSELPIIALSGPVAPPIQEDILKQLQMNDPQVFTMTFFKTNLKYAVRTKTQDVANDCHTWIKKHYRHDSGIVYCWRQDDCDSMAKSLERAGLKACSYHAGMTDEDRESVQNKWNENECQVALFTFLLQKAMRMVWCMRVA</sequence>
<keyword evidence="7" id="KW-0413">Isomerase</keyword>
<evidence type="ECO:0000256" key="7">
    <source>
        <dbReference type="ARBA" id="ARBA00023235"/>
    </source>
</evidence>
<dbReference type="Pfam" id="PF00271">
    <property type="entry name" value="Helicase_C"/>
    <property type="match status" value="1"/>
</dbReference>
<evidence type="ECO:0000256" key="9">
    <source>
        <dbReference type="ARBA" id="ARBA00034617"/>
    </source>
</evidence>